<evidence type="ECO:0000256" key="1">
    <source>
        <dbReference type="ARBA" id="ARBA00010075"/>
    </source>
</evidence>
<dbReference type="KEGG" id="kst:KSMBR1_3850"/>
<evidence type="ECO:0000313" key="14">
    <source>
        <dbReference type="EMBL" id="SOH06369.1"/>
    </source>
</evidence>
<evidence type="ECO:0000259" key="5">
    <source>
        <dbReference type="Pfam" id="PF01609"/>
    </source>
</evidence>
<evidence type="ECO:0000313" key="9">
    <source>
        <dbReference type="EMBL" id="SOH03747.1"/>
    </source>
</evidence>
<dbReference type="GO" id="GO:0004803">
    <property type="term" value="F:transposase activity"/>
    <property type="evidence" value="ECO:0007669"/>
    <property type="project" value="InterPro"/>
</dbReference>
<dbReference type="EMBL" id="LT934425">
    <property type="protein sequence ID" value="SOH06323.1"/>
    <property type="molecule type" value="Genomic_DNA"/>
</dbReference>
<dbReference type="EMBL" id="LT934425">
    <property type="protein sequence ID" value="SOH03635.1"/>
    <property type="molecule type" value="Genomic_DNA"/>
</dbReference>
<evidence type="ECO:0000313" key="10">
    <source>
        <dbReference type="EMBL" id="SOH04483.1"/>
    </source>
</evidence>
<protein>
    <recommendedName>
        <fullName evidence="5">Transposase IS4-like domain-containing protein</fullName>
    </recommendedName>
</protein>
<evidence type="ECO:0000313" key="6">
    <source>
        <dbReference type="EMBL" id="SOH02696.1"/>
    </source>
</evidence>
<dbReference type="EMBL" id="LT934425">
    <property type="protein sequence ID" value="SOH05125.1"/>
    <property type="molecule type" value="Genomic_DNA"/>
</dbReference>
<comment type="similarity">
    <text evidence="1">Belongs to the transposase 11 family.</text>
</comment>
<dbReference type="Proteomes" id="UP000221734">
    <property type="component" value="Chromosome Kuenenia_stuttgartiensis_MBR1"/>
</dbReference>
<dbReference type="PANTHER" id="PTHR33258">
    <property type="entry name" value="TRANSPOSASE INSL FOR INSERTION SEQUENCE ELEMENT IS186A-RELATED"/>
    <property type="match status" value="1"/>
</dbReference>
<evidence type="ECO:0000313" key="7">
    <source>
        <dbReference type="EMBL" id="SOH03625.1"/>
    </source>
</evidence>
<reference evidence="14" key="2">
    <citation type="submission" date="2017-10" db="EMBL/GenBank/DDBJ databases">
        <authorList>
            <person name="Banno H."/>
            <person name="Chua N.-H."/>
        </authorList>
    </citation>
    <scope>NUCLEOTIDE SEQUENCE [LARGE SCALE GENOMIC DNA]</scope>
    <source>
        <strain evidence="14">Kuenenia_mbr1_ru-nijmegen</strain>
    </source>
</reference>
<dbReference type="EMBL" id="LT934425">
    <property type="protein sequence ID" value="SOH06126.1"/>
    <property type="molecule type" value="Genomic_DNA"/>
</dbReference>
<dbReference type="InterPro" id="IPR047952">
    <property type="entry name" value="Transpos_IS4"/>
</dbReference>
<dbReference type="EMBL" id="LT934425">
    <property type="protein sequence ID" value="SOH04483.1"/>
    <property type="molecule type" value="Genomic_DNA"/>
</dbReference>
<gene>
    <name evidence="6" type="ORF">KSMBR1_0176</name>
    <name evidence="7" type="ORF">KSMBR1_1122</name>
    <name evidence="8" type="ORF">KSMBR1_1132</name>
    <name evidence="9" type="ORF">KSMBR1_1245</name>
    <name evidence="10" type="ORF">KSMBR1_1985</name>
    <name evidence="11" type="ORF">KSMBR1_2638</name>
    <name evidence="12" type="ORF">KSMBR1_3653</name>
    <name evidence="13" type="ORF">KSMBR1_3850</name>
    <name evidence="14" type="ORF">KSMBR1_3897</name>
</gene>
<dbReference type="KEGG" id="kst:KSMBR1_1245"/>
<dbReference type="GO" id="GO:0006313">
    <property type="term" value="P:DNA transposition"/>
    <property type="evidence" value="ECO:0007669"/>
    <property type="project" value="InterPro"/>
</dbReference>
<dbReference type="InterPro" id="IPR002559">
    <property type="entry name" value="Transposase_11"/>
</dbReference>
<dbReference type="PANTHER" id="PTHR33258:SF1">
    <property type="entry name" value="TRANSPOSASE INSL FOR INSERTION SEQUENCE ELEMENT IS186A-RELATED"/>
    <property type="match status" value="1"/>
</dbReference>
<evidence type="ECO:0000256" key="3">
    <source>
        <dbReference type="ARBA" id="ARBA00023125"/>
    </source>
</evidence>
<dbReference type="KEGG" id="kst:KSMBR1_2638"/>
<feature type="domain" description="Transposase IS4-like" evidence="5">
    <location>
        <begin position="160"/>
        <end position="343"/>
    </location>
</feature>
<accession>A0A2C9CKC7</accession>
<dbReference type="KEGG" id="kst:KSMBR1_3897"/>
<dbReference type="EMBL" id="LT934425">
    <property type="protein sequence ID" value="SOH03625.1"/>
    <property type="molecule type" value="Genomic_DNA"/>
</dbReference>
<keyword evidence="2" id="KW-0815">Transposition</keyword>
<proteinExistence type="inferred from homology"/>
<dbReference type="GO" id="GO:0003677">
    <property type="term" value="F:DNA binding"/>
    <property type="evidence" value="ECO:0007669"/>
    <property type="project" value="UniProtKB-KW"/>
</dbReference>
<evidence type="ECO:0000313" key="15">
    <source>
        <dbReference type="Proteomes" id="UP000221734"/>
    </source>
</evidence>
<dbReference type="Pfam" id="PF01609">
    <property type="entry name" value="DDE_Tnp_1"/>
    <property type="match status" value="1"/>
</dbReference>
<dbReference type="OrthoDB" id="194926at2"/>
<dbReference type="KEGG" id="kst:KSMBR1_1985"/>
<reference evidence="15" key="1">
    <citation type="submission" date="2017-10" db="EMBL/GenBank/DDBJ databases">
        <authorList>
            <person name="Frank J."/>
        </authorList>
    </citation>
    <scope>NUCLEOTIDE SEQUENCE [LARGE SCALE GENOMIC DNA]</scope>
</reference>
<dbReference type="EMBL" id="LT934425">
    <property type="protein sequence ID" value="SOH02696.1"/>
    <property type="molecule type" value="Genomic_DNA"/>
</dbReference>
<dbReference type="EMBL" id="LT934425">
    <property type="protein sequence ID" value="SOH03747.1"/>
    <property type="molecule type" value="Genomic_DNA"/>
</dbReference>
<dbReference type="SUPFAM" id="SSF53098">
    <property type="entry name" value="Ribonuclease H-like"/>
    <property type="match status" value="1"/>
</dbReference>
<evidence type="ECO:0000313" key="11">
    <source>
        <dbReference type="EMBL" id="SOH05125.1"/>
    </source>
</evidence>
<dbReference type="RefSeq" id="WP_099323638.1">
    <property type="nucleotide sequence ID" value="NZ_LT934425.1"/>
</dbReference>
<dbReference type="EMBL" id="LT934425">
    <property type="protein sequence ID" value="SOH06369.1"/>
    <property type="molecule type" value="Genomic_DNA"/>
</dbReference>
<evidence type="ECO:0000313" key="8">
    <source>
        <dbReference type="EMBL" id="SOH03635.1"/>
    </source>
</evidence>
<dbReference type="KEGG" id="kst:KSMBR1_0176"/>
<dbReference type="AlphaFoldDB" id="A0A2C9CKC7"/>
<sequence>MMREDWDLLRTFFPNDWKSLAVDTNALKGLRKDKSEEKLLRTLLIHLGCGYSLRETVVRAKRANLADLSDVALLKRLKKSKEWLYKLCLSLFRERGLQINKRNNFHLRLFDATTVKEPGKTGSLWRIHYSIEVPSLSCDFFKLTGTEGEGTGESFRQFPMKKDDYIIADRGYCTGQGIHHATRKGAYLSVRVNSQSLRIFGEEKKPFPLLKEIQYLKRPLAIKSWNVFIPNVDNTEYVKGRLCIIHKTEEAIKIAHKKLKRHASKKGIELKPETLIYAKYVIVFTTFPENQFTAFDILEWYRVRWQIELVFKRFKQIAQFGHLPKYDDDSSKAWLYGKLFVALLTEKLIDFATSFSPWGYFIVKQED</sequence>
<evidence type="ECO:0000313" key="12">
    <source>
        <dbReference type="EMBL" id="SOH06126.1"/>
    </source>
</evidence>
<evidence type="ECO:0000256" key="4">
    <source>
        <dbReference type="ARBA" id="ARBA00023172"/>
    </source>
</evidence>
<dbReference type="KEGG" id="kst:KSMBR1_3653"/>
<name>A0A2C9CKC7_KUEST</name>
<keyword evidence="15" id="KW-1185">Reference proteome</keyword>
<dbReference type="KEGG" id="kst:KSMBR1_1132"/>
<evidence type="ECO:0000256" key="2">
    <source>
        <dbReference type="ARBA" id="ARBA00022578"/>
    </source>
</evidence>
<evidence type="ECO:0000313" key="13">
    <source>
        <dbReference type="EMBL" id="SOH06323.1"/>
    </source>
</evidence>
<dbReference type="NCBIfam" id="NF033592">
    <property type="entry name" value="transpos_IS4_1"/>
    <property type="match status" value="1"/>
</dbReference>
<keyword evidence="4" id="KW-0233">DNA recombination</keyword>
<dbReference type="InterPro" id="IPR012337">
    <property type="entry name" value="RNaseH-like_sf"/>
</dbReference>
<dbReference type="KEGG" id="kst:KSMBR1_1122"/>
<organism evidence="14 15">
    <name type="scientific">Kuenenia stuttgartiensis</name>
    <dbReference type="NCBI Taxonomy" id="174633"/>
    <lineage>
        <taxon>Bacteria</taxon>
        <taxon>Pseudomonadati</taxon>
        <taxon>Planctomycetota</taxon>
        <taxon>Candidatus Brocadiia</taxon>
        <taxon>Candidatus Brocadiales</taxon>
        <taxon>Candidatus Brocadiaceae</taxon>
        <taxon>Candidatus Kuenenia</taxon>
    </lineage>
</organism>
<keyword evidence="3" id="KW-0238">DNA-binding</keyword>